<dbReference type="OrthoDB" id="423130at2"/>
<dbReference type="Proteomes" id="UP000198104">
    <property type="component" value="Unassembled WGS sequence"/>
</dbReference>
<feature type="domain" description="DUF306" evidence="1">
    <location>
        <begin position="50"/>
        <end position="168"/>
    </location>
</feature>
<name>A0A254PZR4_9BURK</name>
<dbReference type="PANTHER" id="PTHR35535:SF1">
    <property type="entry name" value="HEAT SHOCK PROTEIN HSLJ"/>
    <property type="match status" value="1"/>
</dbReference>
<dbReference type="Pfam" id="PF03724">
    <property type="entry name" value="META"/>
    <property type="match status" value="1"/>
</dbReference>
<evidence type="ECO:0000313" key="3">
    <source>
        <dbReference type="Proteomes" id="UP000198104"/>
    </source>
</evidence>
<gene>
    <name evidence="2" type="ORF">CBI30_04290</name>
</gene>
<dbReference type="EMBL" id="NGUO01000006">
    <property type="protein sequence ID" value="OWS72060.1"/>
    <property type="molecule type" value="Genomic_DNA"/>
</dbReference>
<reference evidence="2 3" key="1">
    <citation type="submission" date="2017-05" db="EMBL/GenBank/DDBJ databases">
        <title>Polynucleobacter sp. MWH-K35W1 isolated from the permanently anoxic monimolimnion of a meromictic lake.</title>
        <authorList>
            <person name="Hahn M.W."/>
        </authorList>
    </citation>
    <scope>NUCLEOTIDE SEQUENCE [LARGE SCALE GENOMIC DNA]</scope>
    <source>
        <strain evidence="2 3">MWH-K35W1</strain>
    </source>
</reference>
<protein>
    <submittedName>
        <fullName evidence="2">META domain-containing protein</fullName>
    </submittedName>
</protein>
<dbReference type="InterPro" id="IPR053147">
    <property type="entry name" value="Hsp_HslJ-like"/>
</dbReference>
<keyword evidence="3" id="KW-1185">Reference proteome</keyword>
<dbReference type="Gene3D" id="2.40.128.270">
    <property type="match status" value="1"/>
</dbReference>
<dbReference type="InterPro" id="IPR005184">
    <property type="entry name" value="DUF306_Meta_HslJ"/>
</dbReference>
<dbReference type="RefSeq" id="WP_088527093.1">
    <property type="nucleotide sequence ID" value="NZ_NGUO01000006.1"/>
</dbReference>
<organism evidence="2 3">
    <name type="scientific">Polynucleobacter aenigmaticus</name>
    <dbReference type="NCBI Taxonomy" id="1743164"/>
    <lineage>
        <taxon>Bacteria</taxon>
        <taxon>Pseudomonadati</taxon>
        <taxon>Pseudomonadota</taxon>
        <taxon>Betaproteobacteria</taxon>
        <taxon>Burkholderiales</taxon>
        <taxon>Burkholderiaceae</taxon>
        <taxon>Polynucleobacter</taxon>
    </lineage>
</organism>
<accession>A0A254PZR4</accession>
<sequence length="191" mass="21265">MSPKIAHFPPSDSAINKLFLSIACLGLSLLTACANVIPPCAAKTSPPSSEFRDTKWELVRWNLAPNARGEVRARQIPQGDNSNPIQLVFDANGERISGSTGCNRFTARITEDARGFTLDQIASTKMACTPQRMELENDFLYELNDYRTIVRNGDQLLMIGADREVLSFMTKKVTLPNKIFQYSNTYSLSKV</sequence>
<evidence type="ECO:0000259" key="1">
    <source>
        <dbReference type="Pfam" id="PF03724"/>
    </source>
</evidence>
<proteinExistence type="predicted"/>
<dbReference type="InterPro" id="IPR038670">
    <property type="entry name" value="HslJ-like_sf"/>
</dbReference>
<evidence type="ECO:0000313" key="2">
    <source>
        <dbReference type="EMBL" id="OWS72060.1"/>
    </source>
</evidence>
<dbReference type="PROSITE" id="PS51257">
    <property type="entry name" value="PROKAR_LIPOPROTEIN"/>
    <property type="match status" value="1"/>
</dbReference>
<comment type="caution">
    <text evidence="2">The sequence shown here is derived from an EMBL/GenBank/DDBJ whole genome shotgun (WGS) entry which is preliminary data.</text>
</comment>
<dbReference type="AlphaFoldDB" id="A0A254PZR4"/>
<dbReference type="PANTHER" id="PTHR35535">
    <property type="entry name" value="HEAT SHOCK PROTEIN HSLJ"/>
    <property type="match status" value="1"/>
</dbReference>